<dbReference type="RefSeq" id="WP_071930129.1">
    <property type="nucleotide sequence ID" value="NZ_CP018082.1"/>
</dbReference>
<keyword evidence="1" id="KW-0812">Transmembrane</keyword>
<keyword evidence="1" id="KW-1133">Transmembrane helix</keyword>
<feature type="transmembrane region" description="Helical" evidence="1">
    <location>
        <begin position="12"/>
        <end position="34"/>
    </location>
</feature>
<accession>A0A1J0VXX5</accession>
<keyword evidence="1" id="KW-0472">Membrane</keyword>
<sequence length="86" mass="9037">MGSSLTNMLYGILLFVRWAGLILIAIVGIGVLISEAVKERLSPGKMLAVAGSAILAGVLIWVLPTLINYSRAEVGTVIPDRPVGGY</sequence>
<keyword evidence="3" id="KW-1185">Reference proteome</keyword>
<dbReference type="AlphaFoldDB" id="A0A1J0VXX5"/>
<organism evidence="2 3">
    <name type="scientific">Nocardia mangyaensis</name>
    <dbReference type="NCBI Taxonomy" id="2213200"/>
    <lineage>
        <taxon>Bacteria</taxon>
        <taxon>Bacillati</taxon>
        <taxon>Actinomycetota</taxon>
        <taxon>Actinomycetes</taxon>
        <taxon>Mycobacteriales</taxon>
        <taxon>Nocardiaceae</taxon>
        <taxon>Nocardia</taxon>
    </lineage>
</organism>
<gene>
    <name evidence="2" type="ORF">BOX37_26790</name>
</gene>
<evidence type="ECO:0000256" key="1">
    <source>
        <dbReference type="SAM" id="Phobius"/>
    </source>
</evidence>
<dbReference type="OrthoDB" id="4557710at2"/>
<evidence type="ECO:0000313" key="2">
    <source>
        <dbReference type="EMBL" id="APE36944.1"/>
    </source>
</evidence>
<evidence type="ECO:0000313" key="3">
    <source>
        <dbReference type="Proteomes" id="UP000183810"/>
    </source>
</evidence>
<proteinExistence type="predicted"/>
<dbReference type="KEGG" id="nsl:BOX37_26790"/>
<protein>
    <submittedName>
        <fullName evidence="2">Uncharacterized protein</fullName>
    </submittedName>
</protein>
<dbReference type="EMBL" id="CP018082">
    <property type="protein sequence ID" value="APE36944.1"/>
    <property type="molecule type" value="Genomic_DNA"/>
</dbReference>
<name>A0A1J0VXX5_9NOCA</name>
<reference evidence="2" key="1">
    <citation type="submission" date="2016-11" db="EMBL/GenBank/DDBJ databases">
        <authorList>
            <person name="Jaros S."/>
            <person name="Januszkiewicz K."/>
            <person name="Wedrychowicz H."/>
        </authorList>
    </citation>
    <scope>NUCLEOTIDE SEQUENCE [LARGE SCALE GENOMIC DNA]</scope>
    <source>
        <strain evidence="2">Y48</strain>
    </source>
</reference>
<feature type="transmembrane region" description="Helical" evidence="1">
    <location>
        <begin position="46"/>
        <end position="67"/>
    </location>
</feature>
<dbReference type="Proteomes" id="UP000183810">
    <property type="component" value="Chromosome"/>
</dbReference>